<dbReference type="RefSeq" id="XP_018130457.1">
    <property type="nucleotide sequence ID" value="XM_018273594.2"/>
</dbReference>
<dbReference type="Pfam" id="PF22998">
    <property type="entry name" value="GNAT_LYC1-like"/>
    <property type="match status" value="1"/>
</dbReference>
<keyword evidence="3" id="KW-1185">Reference proteome</keyword>
<dbReference type="Gene3D" id="3.40.630.30">
    <property type="match status" value="1"/>
</dbReference>
<dbReference type="PANTHER" id="PTHR34815">
    <property type="entry name" value="LYSINE ACETYLTRANSFERASE"/>
    <property type="match status" value="1"/>
</dbReference>
<dbReference type="PANTHER" id="PTHR34815:SF4">
    <property type="entry name" value="N-ACETYLTRANSFERASE DOMAIN-CONTAINING PROTEIN"/>
    <property type="match status" value="1"/>
</dbReference>
<accession>A0A1B8GLL0</accession>
<dbReference type="InterPro" id="IPR016181">
    <property type="entry name" value="Acyl_CoA_acyltransferase"/>
</dbReference>
<gene>
    <name evidence="2" type="ORF">VE01_04117</name>
</gene>
<evidence type="ECO:0000259" key="1">
    <source>
        <dbReference type="Pfam" id="PF22998"/>
    </source>
</evidence>
<evidence type="ECO:0000313" key="2">
    <source>
        <dbReference type="EMBL" id="OBT96724.1"/>
    </source>
</evidence>
<dbReference type="SUPFAM" id="SSF55729">
    <property type="entry name" value="Acyl-CoA N-acyltransferases (Nat)"/>
    <property type="match status" value="1"/>
</dbReference>
<protein>
    <recommendedName>
        <fullName evidence="1">LYC1 C-terminal domain-containing protein</fullName>
    </recommendedName>
</protein>
<dbReference type="Proteomes" id="UP000091956">
    <property type="component" value="Unassembled WGS sequence"/>
</dbReference>
<dbReference type="GeneID" id="28837503"/>
<dbReference type="InterPro" id="IPR053013">
    <property type="entry name" value="LAT"/>
</dbReference>
<feature type="domain" description="LYC1 C-terminal" evidence="1">
    <location>
        <begin position="186"/>
        <end position="390"/>
    </location>
</feature>
<dbReference type="STRING" id="342668.A0A1B8GLL0"/>
<dbReference type="EMBL" id="KV460226">
    <property type="protein sequence ID" value="OBT96724.1"/>
    <property type="molecule type" value="Genomic_DNA"/>
</dbReference>
<dbReference type="InterPro" id="IPR055100">
    <property type="entry name" value="GNAT_LYC1-like"/>
</dbReference>
<name>A0A1B8GLL0_9PEZI</name>
<organism evidence="2 3">
    <name type="scientific">Pseudogymnoascus verrucosus</name>
    <dbReference type="NCBI Taxonomy" id="342668"/>
    <lineage>
        <taxon>Eukaryota</taxon>
        <taxon>Fungi</taxon>
        <taxon>Dikarya</taxon>
        <taxon>Ascomycota</taxon>
        <taxon>Pezizomycotina</taxon>
        <taxon>Leotiomycetes</taxon>
        <taxon>Thelebolales</taxon>
        <taxon>Thelebolaceae</taxon>
        <taxon>Pseudogymnoascus</taxon>
    </lineage>
</organism>
<evidence type="ECO:0000313" key="3">
    <source>
        <dbReference type="Proteomes" id="UP000091956"/>
    </source>
</evidence>
<reference evidence="3" key="2">
    <citation type="journal article" date="2018" name="Nat. Commun.">
        <title>Extreme sensitivity to ultraviolet light in the fungal pathogen causing white-nose syndrome of bats.</title>
        <authorList>
            <person name="Palmer J.M."/>
            <person name="Drees K.P."/>
            <person name="Foster J.T."/>
            <person name="Lindner D.L."/>
        </authorList>
    </citation>
    <scope>NUCLEOTIDE SEQUENCE [LARGE SCALE GENOMIC DNA]</scope>
    <source>
        <strain evidence="3">UAMH 10579</strain>
    </source>
</reference>
<dbReference type="OrthoDB" id="2020070at2759"/>
<reference evidence="2 3" key="1">
    <citation type="submission" date="2016-03" db="EMBL/GenBank/DDBJ databases">
        <title>Comparative genomics of Pseudogymnoascus destructans, the fungus causing white-nose syndrome of bats.</title>
        <authorList>
            <person name="Palmer J.M."/>
            <person name="Drees K.P."/>
            <person name="Foster J.T."/>
            <person name="Lindner D.L."/>
        </authorList>
    </citation>
    <scope>NUCLEOTIDE SEQUENCE [LARGE SCALE GENOMIC DNA]</scope>
    <source>
        <strain evidence="2 3">UAMH 10579</strain>
    </source>
</reference>
<dbReference type="AlphaFoldDB" id="A0A1B8GLL0"/>
<sequence>MASQPSAETPKPIDPQLGAAVVAPPPAIPNPSALILRLLTPAEKEASWITNSVSWAGRLTQADYVAREAANGASSLLRDGGVRYWGLTTEGEGGEIYAAVETLKKRVLVQTSKGFNTEDSYGIASVFTPAKYRGHGLAGTMMRKLGEWLDTEEANCQFSVLFSDVGNFYARHGWAVVPSPEITIPASPLPTSASPSPATTPITAESLQPYTQSDLLTLTSEVMSPPSPGNHTRLAFDPSVAQAEWHFGAEDISASKLYPDQAPPTLKGVAAGSTFGYWVRDFNERKLIMLRLKAGGPLEGGEAQGVQEVVSVLRAAQAEAHAWGLGKVVVWNPDERVKEACKVIMGKEVEVKNRTEGSVPCLRWNGKEGGGKGEVEAGVEWLALEKYCWC</sequence>
<proteinExistence type="predicted"/>